<dbReference type="HAMAP" id="MF_01161">
    <property type="entry name" value="tRNA_Ile_lys_synt"/>
    <property type="match status" value="1"/>
</dbReference>
<reference evidence="9 10" key="1">
    <citation type="submission" date="2019-09" db="EMBL/GenBank/DDBJ databases">
        <title>Polymorphobacter sp. isolated from a lake in China.</title>
        <authorList>
            <person name="Liu Z."/>
        </authorList>
    </citation>
    <scope>NUCLEOTIDE SEQUENCE [LARGE SCALE GENOMIC DNA]</scope>
    <source>
        <strain evidence="9 10">D40P</strain>
    </source>
</reference>
<evidence type="ECO:0000256" key="6">
    <source>
        <dbReference type="HAMAP-Rule" id="MF_01161"/>
    </source>
</evidence>
<feature type="domain" description="tRNA(Ile)-lysidine/2-thiocytidine synthase N-terminal" evidence="8">
    <location>
        <begin position="27"/>
        <end position="202"/>
    </location>
</feature>
<dbReference type="CDD" id="cd01992">
    <property type="entry name" value="TilS_N"/>
    <property type="match status" value="1"/>
</dbReference>
<proteinExistence type="inferred from homology"/>
<dbReference type="SUPFAM" id="SSF52402">
    <property type="entry name" value="Adenine nucleotide alpha hydrolases-like"/>
    <property type="match status" value="1"/>
</dbReference>
<evidence type="ECO:0000313" key="10">
    <source>
        <dbReference type="Proteomes" id="UP000481327"/>
    </source>
</evidence>
<evidence type="ECO:0000256" key="2">
    <source>
        <dbReference type="ARBA" id="ARBA00022694"/>
    </source>
</evidence>
<feature type="region of interest" description="Disordered" evidence="7">
    <location>
        <begin position="311"/>
        <end position="332"/>
    </location>
</feature>
<keyword evidence="10" id="KW-1185">Reference proteome</keyword>
<comment type="similarity">
    <text evidence="6">Belongs to the tRNA(Ile)-lysidine synthase family.</text>
</comment>
<dbReference type="GO" id="GO:0005524">
    <property type="term" value="F:ATP binding"/>
    <property type="evidence" value="ECO:0007669"/>
    <property type="project" value="UniProtKB-UniRule"/>
</dbReference>
<comment type="caution">
    <text evidence="9">The sequence shown here is derived from an EMBL/GenBank/DDBJ whole genome shotgun (WGS) entry which is preliminary data.</text>
</comment>
<evidence type="ECO:0000259" key="8">
    <source>
        <dbReference type="Pfam" id="PF01171"/>
    </source>
</evidence>
<dbReference type="Proteomes" id="UP000481327">
    <property type="component" value="Unassembled WGS sequence"/>
</dbReference>
<dbReference type="GO" id="GO:0005737">
    <property type="term" value="C:cytoplasm"/>
    <property type="evidence" value="ECO:0007669"/>
    <property type="project" value="UniProtKB-SubCell"/>
</dbReference>
<dbReference type="AlphaFoldDB" id="A0A7C9KY05"/>
<dbReference type="Gene3D" id="3.40.50.620">
    <property type="entry name" value="HUPs"/>
    <property type="match status" value="1"/>
</dbReference>
<organism evidence="9 10">
    <name type="scientific">Sandarakinorhabdus fusca</name>
    <dbReference type="NCBI Taxonomy" id="1439888"/>
    <lineage>
        <taxon>Bacteria</taxon>
        <taxon>Pseudomonadati</taxon>
        <taxon>Pseudomonadota</taxon>
        <taxon>Alphaproteobacteria</taxon>
        <taxon>Sphingomonadales</taxon>
        <taxon>Sphingosinicellaceae</taxon>
        <taxon>Sandarakinorhabdus</taxon>
    </lineage>
</organism>
<evidence type="ECO:0000313" key="9">
    <source>
        <dbReference type="EMBL" id="MQT17962.1"/>
    </source>
</evidence>
<dbReference type="GO" id="GO:0006400">
    <property type="term" value="P:tRNA modification"/>
    <property type="evidence" value="ECO:0007669"/>
    <property type="project" value="UniProtKB-UniRule"/>
</dbReference>
<dbReference type="EMBL" id="WIOL01000004">
    <property type="protein sequence ID" value="MQT17962.1"/>
    <property type="molecule type" value="Genomic_DNA"/>
</dbReference>
<dbReference type="InterPro" id="IPR014729">
    <property type="entry name" value="Rossmann-like_a/b/a_fold"/>
</dbReference>
<evidence type="ECO:0000256" key="3">
    <source>
        <dbReference type="ARBA" id="ARBA00022741"/>
    </source>
</evidence>
<dbReference type="RefSeq" id="WP_152578424.1">
    <property type="nucleotide sequence ID" value="NZ_JAATJI010000001.1"/>
</dbReference>
<accession>A0A7C9KY05</accession>
<dbReference type="Pfam" id="PF01171">
    <property type="entry name" value="ATP_bind_3"/>
    <property type="match status" value="1"/>
</dbReference>
<comment type="function">
    <text evidence="6">Ligates lysine onto the cytidine present at position 34 of the AUA codon-specific tRNA(Ile) that contains the anticodon CAU, in an ATP-dependent manner. Cytidine is converted to lysidine, thus changing the amino acid specificity of the tRNA from methionine to isoleucine.</text>
</comment>
<dbReference type="OrthoDB" id="9807403at2"/>
<comment type="subcellular location">
    <subcellularLocation>
        <location evidence="6">Cytoplasm</location>
    </subcellularLocation>
</comment>
<keyword evidence="2 6" id="KW-0819">tRNA processing</keyword>
<dbReference type="GO" id="GO:0032267">
    <property type="term" value="F:tRNA(Ile)-lysidine synthase activity"/>
    <property type="evidence" value="ECO:0007669"/>
    <property type="project" value="UniProtKB-EC"/>
</dbReference>
<sequence>MPDIRPDIGTLTEAALGRALAPGEPLALAVSGGPDSLALLKLATDAFPGRVSALTVDHRLRAASAAEAAGVAALCAALGIPHAVLDWEAPKPGAGVQGAARAARYALMGGWCTAAGIGLLLTAHHADDQAETLLMRLARGSGIAGLSGIRAARPLCPGVTLVRPLLPLRRVDLAAIVSAAGWTAVDDPSNVDRRFERARVRALLAGADAPDAVQLAASARHLAAAEAALQWAADRAWAGGATVAGDGVGLDIAGLPDELVRRLVLRAIVLVDPAANVDGSAIATLVARLAAGDTATLAGVKARGGRVWQFNPAPPRRKTGRIAPQARQNRTG</sequence>
<dbReference type="NCBIfam" id="TIGR02432">
    <property type="entry name" value="lysidine_TilS_N"/>
    <property type="match status" value="1"/>
</dbReference>
<protein>
    <recommendedName>
        <fullName evidence="6">tRNA(Ile)-lysidine synthase</fullName>
        <ecNumber evidence="6">6.3.4.19</ecNumber>
    </recommendedName>
    <alternativeName>
        <fullName evidence="6">tRNA(Ile)-2-lysyl-cytidine synthase</fullName>
    </alternativeName>
    <alternativeName>
        <fullName evidence="6">tRNA(Ile)-lysidine synthetase</fullName>
    </alternativeName>
</protein>
<keyword evidence="6" id="KW-0963">Cytoplasm</keyword>
<dbReference type="InterPro" id="IPR012094">
    <property type="entry name" value="tRNA_Ile_lys_synt"/>
</dbReference>
<evidence type="ECO:0000256" key="4">
    <source>
        <dbReference type="ARBA" id="ARBA00022840"/>
    </source>
</evidence>
<comment type="catalytic activity">
    <reaction evidence="5 6">
        <text>cytidine(34) in tRNA(Ile2) + L-lysine + ATP = lysidine(34) in tRNA(Ile2) + AMP + diphosphate + H(+)</text>
        <dbReference type="Rhea" id="RHEA:43744"/>
        <dbReference type="Rhea" id="RHEA-COMP:10625"/>
        <dbReference type="Rhea" id="RHEA-COMP:10670"/>
        <dbReference type="ChEBI" id="CHEBI:15378"/>
        <dbReference type="ChEBI" id="CHEBI:30616"/>
        <dbReference type="ChEBI" id="CHEBI:32551"/>
        <dbReference type="ChEBI" id="CHEBI:33019"/>
        <dbReference type="ChEBI" id="CHEBI:82748"/>
        <dbReference type="ChEBI" id="CHEBI:83665"/>
        <dbReference type="ChEBI" id="CHEBI:456215"/>
        <dbReference type="EC" id="6.3.4.19"/>
    </reaction>
</comment>
<comment type="domain">
    <text evidence="6">The N-terminal region contains the highly conserved SGGXDS motif, predicted to be a P-loop motif involved in ATP binding.</text>
</comment>
<evidence type="ECO:0000256" key="1">
    <source>
        <dbReference type="ARBA" id="ARBA00022598"/>
    </source>
</evidence>
<evidence type="ECO:0000256" key="7">
    <source>
        <dbReference type="SAM" id="MobiDB-lite"/>
    </source>
</evidence>
<dbReference type="InterPro" id="IPR012795">
    <property type="entry name" value="tRNA_Ile_lys_synt_N"/>
</dbReference>
<dbReference type="EC" id="6.3.4.19" evidence="6"/>
<gene>
    <name evidence="6 9" type="primary">tilS</name>
    <name evidence="9" type="ORF">F3168_11905</name>
</gene>
<keyword evidence="3 6" id="KW-0547">Nucleotide-binding</keyword>
<keyword evidence="1 6" id="KW-0436">Ligase</keyword>
<evidence type="ECO:0000256" key="5">
    <source>
        <dbReference type="ARBA" id="ARBA00048539"/>
    </source>
</evidence>
<dbReference type="InterPro" id="IPR011063">
    <property type="entry name" value="TilS/TtcA_N"/>
</dbReference>
<keyword evidence="4 6" id="KW-0067">ATP-binding</keyword>
<dbReference type="PANTHER" id="PTHR43033:SF5">
    <property type="entry name" value="TRNA(ILE)-LYSIDINE SYNTHETASE"/>
    <property type="match status" value="1"/>
</dbReference>
<dbReference type="PANTHER" id="PTHR43033">
    <property type="entry name" value="TRNA(ILE)-LYSIDINE SYNTHASE-RELATED"/>
    <property type="match status" value="1"/>
</dbReference>
<name>A0A7C9KY05_9SPHN</name>
<feature type="binding site" evidence="6">
    <location>
        <begin position="31"/>
        <end position="36"/>
    </location>
    <ligand>
        <name>ATP</name>
        <dbReference type="ChEBI" id="CHEBI:30616"/>
    </ligand>
</feature>